<accession>S9SBF0</accession>
<dbReference type="STRING" id="1316936.K678_01251"/>
<dbReference type="PATRIC" id="fig|1316936.3.peg.247"/>
<dbReference type="eggNOG" id="COG1199">
    <property type="taxonomic scope" value="Bacteria"/>
</dbReference>
<dbReference type="RefSeq" id="WP_021130638.1">
    <property type="nucleotide sequence ID" value="NZ_AQPH01000003.1"/>
</dbReference>
<proteinExistence type="predicted"/>
<evidence type="ECO:0000313" key="1">
    <source>
        <dbReference type="EMBL" id="EPY03227.1"/>
    </source>
</evidence>
<evidence type="ECO:0000313" key="2">
    <source>
        <dbReference type="Proteomes" id="UP000015350"/>
    </source>
</evidence>
<sequence length="865" mass="94167">MRIATFSPGHVQTRDLVDRWGIGEARQWLGVDQPDPMMKGQLDEVGQPIRMCRCAGALAEVIKAGGHQGHLCGSSETRGYCPYHPNSGGDVCGVFRQHGEAETGAVQNWNFAHTNLAHPIPKPMVRWGFSAAAIDEGFWSAMLGGFGTPCKIAAQLVRNSWSAGPWAIPDHPGEREGWAGEVVEHVCRLIANAIHDTSETGRLRRSSFIDPGKPMVGFTFAALLRSAHGYVWRAKIDPTDLITPGMSERAAKAKLKKIIEHNNRVQKTSKLLELMLLTMSGNGDGSPYIRVIEDKIDTPEGEVLVDYFHMKWRTPIHDDWLKLPTLCADATMRPEITRVWLPDLDIGVPAETAKVPEGVRLRQLEDRAVSYTMIRPDQNASEETQKTQRNNCAKIARHIEVKVHQYRGAGGAGIDTAVMMPKATEEEVLRSFTPTEASGIGHFGNIRGFDGWKEVGYEGVYGRPAISPAAAEDIAWVIFGEVGLSLNGEDYPKRPVGRLMADGTGRPAQQVYHPDPQVEAVRWSTTEGEMIQDIARGRHVWRDVAHPLAIDIGTNVCLPIPMHELISWDQLMAEGGPVELMVARGIVPADWVGTAALLNFPTPNAARQWFNDNPTAAAARNELLNSAEIPMEDSLIGISALFAWSAFSYRRQGERKGSTLLARSDLADPRAVAEKYLGPLDRWEPAGTAEKKPPRKTITPDIAAAPKEIATMTVAAVAPQVAPRPVKVPSAPVVRDYLLGAPGTPYVAPAPEAQPAGRAEIVERRGQGGAIRRIMVFSSAVVHLDVPLYAPQPNTPPEQPGIVRAVGAVRPIMPNVPVGPSYDQILEQVTGGLLADDADRAEALRRWHAAELPAQAMLAALGAGR</sequence>
<protein>
    <submittedName>
        <fullName evidence="1">Uncharacterized protein</fullName>
    </submittedName>
</protein>
<dbReference type="OrthoDB" id="123525at2"/>
<dbReference type="Proteomes" id="UP000015350">
    <property type="component" value="Unassembled WGS sequence"/>
</dbReference>
<comment type="caution">
    <text evidence="1">The sequence shown here is derived from an EMBL/GenBank/DDBJ whole genome shotgun (WGS) entry which is preliminary data.</text>
</comment>
<organism evidence="1 2">
    <name type="scientific">Magnetospirillum fulvum MGU-K5</name>
    <dbReference type="NCBI Taxonomy" id="1316936"/>
    <lineage>
        <taxon>Bacteria</taxon>
        <taxon>Pseudomonadati</taxon>
        <taxon>Pseudomonadota</taxon>
        <taxon>Alphaproteobacteria</taxon>
        <taxon>Rhodospirillales</taxon>
        <taxon>Rhodospirillaceae</taxon>
        <taxon>Magnetospirillum</taxon>
    </lineage>
</organism>
<dbReference type="EMBL" id="AQPH01000003">
    <property type="protein sequence ID" value="EPY03227.1"/>
    <property type="molecule type" value="Genomic_DNA"/>
</dbReference>
<name>S9SBF0_MAGFU</name>
<reference evidence="1 2" key="1">
    <citation type="submission" date="2013-04" db="EMBL/GenBank/DDBJ databases">
        <authorList>
            <person name="Kuznetsov B."/>
            <person name="Ivanovsky R."/>
        </authorList>
    </citation>
    <scope>NUCLEOTIDE SEQUENCE [LARGE SCALE GENOMIC DNA]</scope>
    <source>
        <strain evidence="1 2">MGU-K5</strain>
    </source>
</reference>
<dbReference type="AlphaFoldDB" id="S9SBF0"/>
<gene>
    <name evidence="1" type="ORF">K678_01251</name>
</gene>